<dbReference type="Pfam" id="PF17820">
    <property type="entry name" value="PDZ_6"/>
    <property type="match status" value="2"/>
</dbReference>
<comment type="subcellular location">
    <subcellularLocation>
        <location evidence="2">Membrane</location>
        <topology evidence="2">Multi-pass membrane protein</topology>
    </subcellularLocation>
</comment>
<evidence type="ECO:0000256" key="9">
    <source>
        <dbReference type="ARBA" id="ARBA00023049"/>
    </source>
</evidence>
<feature type="domain" description="PDZ" evidence="12">
    <location>
        <begin position="225"/>
        <end position="254"/>
    </location>
</feature>
<dbReference type="CDD" id="cd23081">
    <property type="entry name" value="cpPDZ_EcRseP-like"/>
    <property type="match status" value="1"/>
</dbReference>
<evidence type="ECO:0000256" key="5">
    <source>
        <dbReference type="ARBA" id="ARBA00022692"/>
    </source>
</evidence>
<dbReference type="AlphaFoldDB" id="A0A2V4IM80"/>
<keyword evidence="9 11" id="KW-0482">Metalloprotease</keyword>
<keyword evidence="6 11" id="KW-0378">Hydrolase</keyword>
<evidence type="ECO:0000256" key="2">
    <source>
        <dbReference type="ARBA" id="ARBA00004141"/>
    </source>
</evidence>
<evidence type="ECO:0000256" key="7">
    <source>
        <dbReference type="ARBA" id="ARBA00022833"/>
    </source>
</evidence>
<organism evidence="13 14">
    <name type="scientific">Pseudomonas soli</name>
    <dbReference type="NCBI Taxonomy" id="1306993"/>
    <lineage>
        <taxon>Bacteria</taxon>
        <taxon>Pseudomonadati</taxon>
        <taxon>Pseudomonadota</taxon>
        <taxon>Gammaproteobacteria</taxon>
        <taxon>Pseudomonadales</taxon>
        <taxon>Pseudomonadaceae</taxon>
        <taxon>Pseudomonas</taxon>
    </lineage>
</organism>
<protein>
    <recommendedName>
        <fullName evidence="11">Zinc metalloprotease</fullName>
        <ecNumber evidence="11">3.4.24.-</ecNumber>
    </recommendedName>
</protein>
<dbReference type="GO" id="GO:0016020">
    <property type="term" value="C:membrane"/>
    <property type="evidence" value="ECO:0007669"/>
    <property type="project" value="UniProtKB-SubCell"/>
</dbReference>
<sequence>MTALYMIVGTLIALGVLVTFHEFGHFWVARRCGVKVLRFSVGFGTPLLRWHDRQGTEFVVAAIPLGGYVKMLDEREGEVPPALVEQSFNRKSVRQRIAIVAAGPVANFLLAILFFWVLAMLGSQQVRPVIGAVEAGSLAARAGLGVGQEIVSIDGKPTNGWSAVNLQLVRRLGESGTLRVGVLDEGATAERQLDITLNNWLKGADEPDPIQSLGLRPWRPAMVPVLAEIDPKGPAAAAGLKTGDKLLAIDGMALGDWQQVVDAVRARPERTVNLRIERDGAALEVPVTLARKGEGQASGGYLGAGVKASEWPAKMLREVSYGPLEAVGEGLSRTWNMSVLTLESLKKMLFGELSVKNLSGPITIAKVAGASAQSGVGDFLNFLAYLSISLGVLNLLPIPVLDGGHLLFYLIEWARGRPLSDRVQGWGVQIGISLVVGVMLLALINDLGRL</sequence>
<feature type="transmembrane region" description="Helical" evidence="11">
    <location>
        <begin position="382"/>
        <end position="411"/>
    </location>
</feature>
<dbReference type="SUPFAM" id="SSF50156">
    <property type="entry name" value="PDZ domain-like"/>
    <property type="match status" value="2"/>
</dbReference>
<evidence type="ECO:0000256" key="3">
    <source>
        <dbReference type="ARBA" id="ARBA00007931"/>
    </source>
</evidence>
<comment type="caution">
    <text evidence="13">The sequence shown here is derived from an EMBL/GenBank/DDBJ whole genome shotgun (WGS) entry which is preliminary data.</text>
</comment>
<evidence type="ECO:0000313" key="14">
    <source>
        <dbReference type="Proteomes" id="UP000247620"/>
    </source>
</evidence>
<dbReference type="CDD" id="cd06163">
    <property type="entry name" value="S2P-M50_PDZ_RseP-like"/>
    <property type="match status" value="2"/>
</dbReference>
<gene>
    <name evidence="13" type="primary">rseP</name>
    <name evidence="13" type="ORF">DMX07_18055</name>
</gene>
<dbReference type="CDD" id="cd23082">
    <property type="entry name" value="cpPDZ1_EcRseP-like"/>
    <property type="match status" value="1"/>
</dbReference>
<dbReference type="GO" id="GO:0006508">
    <property type="term" value="P:proteolysis"/>
    <property type="evidence" value="ECO:0007669"/>
    <property type="project" value="UniProtKB-KW"/>
</dbReference>
<keyword evidence="11" id="KW-0479">Metal-binding</keyword>
<evidence type="ECO:0000256" key="1">
    <source>
        <dbReference type="ARBA" id="ARBA00001947"/>
    </source>
</evidence>
<dbReference type="PANTHER" id="PTHR42837">
    <property type="entry name" value="REGULATOR OF SIGMA-E PROTEASE RSEP"/>
    <property type="match status" value="1"/>
</dbReference>
<accession>A0A2V4IM80</accession>
<dbReference type="PANTHER" id="PTHR42837:SF2">
    <property type="entry name" value="MEMBRANE METALLOPROTEASE ARASP2, CHLOROPLASTIC-RELATED"/>
    <property type="match status" value="1"/>
</dbReference>
<keyword evidence="10 11" id="KW-0472">Membrane</keyword>
<dbReference type="PROSITE" id="PS50106">
    <property type="entry name" value="PDZ"/>
    <property type="match status" value="1"/>
</dbReference>
<evidence type="ECO:0000313" key="13">
    <source>
        <dbReference type="EMBL" id="PYB79016.1"/>
    </source>
</evidence>
<keyword evidence="8 11" id="KW-1133">Transmembrane helix</keyword>
<proteinExistence type="inferred from homology"/>
<dbReference type="SMART" id="SM00228">
    <property type="entry name" value="PDZ"/>
    <property type="match status" value="2"/>
</dbReference>
<name>A0A2V4IM80_9PSED</name>
<dbReference type="InterPro" id="IPR008915">
    <property type="entry name" value="Peptidase_M50"/>
</dbReference>
<feature type="transmembrane region" description="Helical" evidence="11">
    <location>
        <begin position="6"/>
        <end position="28"/>
    </location>
</feature>
<dbReference type="RefSeq" id="WP_110701881.1">
    <property type="nucleotide sequence ID" value="NZ_QJRO01000013.1"/>
</dbReference>
<dbReference type="InterPro" id="IPR036034">
    <property type="entry name" value="PDZ_sf"/>
</dbReference>
<evidence type="ECO:0000256" key="4">
    <source>
        <dbReference type="ARBA" id="ARBA00022670"/>
    </source>
</evidence>
<keyword evidence="4 13" id="KW-0645">Protease</keyword>
<dbReference type="InterPro" id="IPR041489">
    <property type="entry name" value="PDZ_6"/>
</dbReference>
<comment type="similarity">
    <text evidence="3 11">Belongs to the peptidase M50B family.</text>
</comment>
<dbReference type="GO" id="GO:0046872">
    <property type="term" value="F:metal ion binding"/>
    <property type="evidence" value="ECO:0007669"/>
    <property type="project" value="UniProtKB-KW"/>
</dbReference>
<evidence type="ECO:0000259" key="12">
    <source>
        <dbReference type="PROSITE" id="PS50106"/>
    </source>
</evidence>
<keyword evidence="7 11" id="KW-0862">Zinc</keyword>
<evidence type="ECO:0000256" key="6">
    <source>
        <dbReference type="ARBA" id="ARBA00022801"/>
    </source>
</evidence>
<comment type="cofactor">
    <cofactor evidence="1 11">
        <name>Zn(2+)</name>
        <dbReference type="ChEBI" id="CHEBI:29105"/>
    </cofactor>
</comment>
<dbReference type="Pfam" id="PF02163">
    <property type="entry name" value="Peptidase_M50"/>
    <property type="match status" value="1"/>
</dbReference>
<evidence type="ECO:0000256" key="11">
    <source>
        <dbReference type="RuleBase" id="RU362031"/>
    </source>
</evidence>
<dbReference type="EC" id="3.4.24.-" evidence="11"/>
<keyword evidence="5 11" id="KW-0812">Transmembrane</keyword>
<dbReference type="EMBL" id="QJRO01000013">
    <property type="protein sequence ID" value="PYB79016.1"/>
    <property type="molecule type" value="Genomic_DNA"/>
</dbReference>
<dbReference type="NCBIfam" id="TIGR00054">
    <property type="entry name" value="RIP metalloprotease RseP"/>
    <property type="match status" value="1"/>
</dbReference>
<evidence type="ECO:0000256" key="8">
    <source>
        <dbReference type="ARBA" id="ARBA00022989"/>
    </source>
</evidence>
<reference evidence="13 14" key="1">
    <citation type="submission" date="2018-06" db="EMBL/GenBank/DDBJ databases">
        <title>Pseudomonas diversity within urban Lake Michigan freshwaters.</title>
        <authorList>
            <person name="Batrich M."/>
            <person name="Hatzopoulos T."/>
            <person name="Putonti C."/>
        </authorList>
    </citation>
    <scope>NUCLEOTIDE SEQUENCE [LARGE SCALE GENOMIC DNA]</scope>
    <source>
        <strain evidence="13 14">LBp-160603</strain>
    </source>
</reference>
<dbReference type="Proteomes" id="UP000247620">
    <property type="component" value="Unassembled WGS sequence"/>
</dbReference>
<dbReference type="Gene3D" id="2.30.42.10">
    <property type="match status" value="2"/>
</dbReference>
<feature type="transmembrane region" description="Helical" evidence="11">
    <location>
        <begin position="423"/>
        <end position="444"/>
    </location>
</feature>
<evidence type="ECO:0000256" key="10">
    <source>
        <dbReference type="ARBA" id="ARBA00023136"/>
    </source>
</evidence>
<dbReference type="GO" id="GO:0004222">
    <property type="term" value="F:metalloendopeptidase activity"/>
    <property type="evidence" value="ECO:0007669"/>
    <property type="project" value="InterPro"/>
</dbReference>
<dbReference type="InterPro" id="IPR001478">
    <property type="entry name" value="PDZ"/>
</dbReference>
<feature type="transmembrane region" description="Helical" evidence="11">
    <location>
        <begin position="97"/>
        <end position="119"/>
    </location>
</feature>
<dbReference type="InterPro" id="IPR004387">
    <property type="entry name" value="Pept_M50_Zn"/>
</dbReference>